<dbReference type="Pfam" id="PF22486">
    <property type="entry name" value="MATH_2"/>
    <property type="match status" value="2"/>
</dbReference>
<dbReference type="SMART" id="SM00061">
    <property type="entry name" value="MATH"/>
    <property type="match status" value="2"/>
</dbReference>
<dbReference type="InterPro" id="IPR002083">
    <property type="entry name" value="MATH/TRAF_dom"/>
</dbReference>
<dbReference type="SUPFAM" id="SSF49599">
    <property type="entry name" value="TRAF domain-like"/>
    <property type="match status" value="2"/>
</dbReference>
<feature type="domain" description="MATH" evidence="1">
    <location>
        <begin position="168"/>
        <end position="294"/>
    </location>
</feature>
<dbReference type="Gene3D" id="2.60.210.10">
    <property type="entry name" value="Apoptosis, Tumor Necrosis Factor Receptor Associated Protein 2, Chain A"/>
    <property type="match status" value="2"/>
</dbReference>
<gene>
    <name evidence="2" type="ORF">M8C21_003455</name>
</gene>
<keyword evidence="3" id="KW-1185">Reference proteome</keyword>
<accession>A0AAD5DAG1</accession>
<feature type="non-terminal residue" evidence="2">
    <location>
        <position position="1"/>
    </location>
</feature>
<name>A0AAD5DAG1_AMBAR</name>
<evidence type="ECO:0000313" key="3">
    <source>
        <dbReference type="Proteomes" id="UP001206925"/>
    </source>
</evidence>
<evidence type="ECO:0000313" key="2">
    <source>
        <dbReference type="EMBL" id="KAI7756137.1"/>
    </source>
</evidence>
<dbReference type="EMBL" id="JAMZMK010000562">
    <property type="protein sequence ID" value="KAI7756137.1"/>
    <property type="molecule type" value="Genomic_DNA"/>
</dbReference>
<organism evidence="2 3">
    <name type="scientific">Ambrosia artemisiifolia</name>
    <name type="common">Common ragweed</name>
    <dbReference type="NCBI Taxonomy" id="4212"/>
    <lineage>
        <taxon>Eukaryota</taxon>
        <taxon>Viridiplantae</taxon>
        <taxon>Streptophyta</taxon>
        <taxon>Embryophyta</taxon>
        <taxon>Tracheophyta</taxon>
        <taxon>Spermatophyta</taxon>
        <taxon>Magnoliopsida</taxon>
        <taxon>eudicotyledons</taxon>
        <taxon>Gunneridae</taxon>
        <taxon>Pentapetalae</taxon>
        <taxon>asterids</taxon>
        <taxon>campanulids</taxon>
        <taxon>Asterales</taxon>
        <taxon>Asteraceae</taxon>
        <taxon>Asteroideae</taxon>
        <taxon>Heliantheae alliance</taxon>
        <taxon>Heliantheae</taxon>
        <taxon>Ambrosia</taxon>
    </lineage>
</organism>
<dbReference type="PANTHER" id="PTHR46162">
    <property type="entry name" value="TRAF-LIKE FAMILY PROTEIN"/>
    <property type="match status" value="1"/>
</dbReference>
<feature type="domain" description="MATH" evidence="1">
    <location>
        <begin position="11"/>
        <end position="146"/>
    </location>
</feature>
<evidence type="ECO:0000259" key="1">
    <source>
        <dbReference type="PROSITE" id="PS50144"/>
    </source>
</evidence>
<dbReference type="PANTHER" id="PTHR46162:SF40">
    <property type="entry name" value="TRAF-LIKE FAMILY PROTEIN"/>
    <property type="match status" value="1"/>
</dbReference>
<sequence length="304" mass="34915">RMFISKRKHEPAHYMLKIESFSLLSEAKMSKIESDVFEASGHKWRLDLYPNGKDEDNEGNHISLYVVICDTGSCSKGWEVCVDVCFFVYDHMHHNYVTFQDVNGHRTTFHENRKTWGFDKLISLESFMESKNGYLLNDSCVFGVEVIAVPEFTQVDRCLLMTKPPVTMNSHTWTINKFSAVTDDVLYSAVFKVGKVKWRVSLYPKGYSGKGTHLSIYLGIHDTASLPNDWKVYVKFKLRLKSRSIESDVEKETANWFCNSTLNWGYASFMLLSQLNDSAKGFLLDDNLTVQVEISVMGTLKNFI</sequence>
<dbReference type="CDD" id="cd00121">
    <property type="entry name" value="MATH"/>
    <property type="match status" value="2"/>
</dbReference>
<dbReference type="Proteomes" id="UP001206925">
    <property type="component" value="Unassembled WGS sequence"/>
</dbReference>
<dbReference type="InterPro" id="IPR008974">
    <property type="entry name" value="TRAF-like"/>
</dbReference>
<dbReference type="PROSITE" id="PS50144">
    <property type="entry name" value="MATH"/>
    <property type="match status" value="2"/>
</dbReference>
<proteinExistence type="predicted"/>
<dbReference type="AlphaFoldDB" id="A0AAD5DAG1"/>
<protein>
    <recommendedName>
        <fullName evidence="1">MATH domain-containing protein</fullName>
    </recommendedName>
</protein>
<comment type="caution">
    <text evidence="2">The sequence shown here is derived from an EMBL/GenBank/DDBJ whole genome shotgun (WGS) entry which is preliminary data.</text>
</comment>
<reference evidence="2" key="1">
    <citation type="submission" date="2022-06" db="EMBL/GenBank/DDBJ databases">
        <title>Uncovering the hologenomic basis of an extraordinary plant invasion.</title>
        <authorList>
            <person name="Bieker V.C."/>
            <person name="Martin M.D."/>
            <person name="Gilbert T."/>
            <person name="Hodgins K."/>
            <person name="Battlay P."/>
            <person name="Petersen B."/>
            <person name="Wilson J."/>
        </authorList>
    </citation>
    <scope>NUCLEOTIDE SEQUENCE</scope>
    <source>
        <strain evidence="2">AA19_3_7</strain>
        <tissue evidence="2">Leaf</tissue>
    </source>
</reference>